<evidence type="ECO:0000259" key="8">
    <source>
        <dbReference type="PROSITE" id="PS50280"/>
    </source>
</evidence>
<comment type="function">
    <text evidence="6">S-adenosyl-L-methionine-dependent protein-lysine N-methyltransferase that monomethylates 60S ribosomal protein L42.</text>
</comment>
<dbReference type="Pfam" id="PF00856">
    <property type="entry name" value="SET"/>
    <property type="match status" value="1"/>
</dbReference>
<evidence type="ECO:0000313" key="9">
    <source>
        <dbReference type="EMBL" id="KAK5946505.1"/>
    </source>
</evidence>
<comment type="caution">
    <text evidence="9">The sequence shown here is derived from an EMBL/GenBank/DDBJ whole genome shotgun (WGS) entry which is preliminary data.</text>
</comment>
<keyword evidence="2 6" id="KW-0489">Methyltransferase</keyword>
<dbReference type="EMBL" id="JAVHJV010000001">
    <property type="protein sequence ID" value="KAK5946505.1"/>
    <property type="molecule type" value="Genomic_DNA"/>
</dbReference>
<evidence type="ECO:0000313" key="10">
    <source>
        <dbReference type="Proteomes" id="UP001334248"/>
    </source>
</evidence>
<accession>A0ABR0S1V9</accession>
<dbReference type="InterPro" id="IPR015353">
    <property type="entry name" value="Rubisco_LSMT_subst-bd"/>
</dbReference>
<evidence type="ECO:0000256" key="4">
    <source>
        <dbReference type="ARBA" id="ARBA00022691"/>
    </source>
</evidence>
<feature type="region of interest" description="Disordered" evidence="7">
    <location>
        <begin position="226"/>
        <end position="246"/>
    </location>
</feature>
<proteinExistence type="inferred from homology"/>
<feature type="region of interest" description="Disordered" evidence="7">
    <location>
        <begin position="484"/>
        <end position="504"/>
    </location>
</feature>
<dbReference type="GeneID" id="89994097"/>
<sequence>MADSVDFEEASASFLEWFTSQPGTSFHPSLKIVDLRDRDAGRGIVATADIPQDTDLFTIPRSSIISVETSELARKLPELFEDPPDVETSRMSLDDDSHNELSDAPVDLPMSWLNLILILLYESLHYSSSKWAPYLSVLPSTPSQFDTLMFWTEEELAELQASAMTTKIGKDSADSMFKERIIPVVREHANVFYPSGSTPLNDEELLQKCHVIGSLIMSYAFDLQPDEDEEAEDENEDGWVEDQSKPSTMGMVPMADMLNADAEFNAHLSHGDDALTMTSLREIKAGEEVLNYYGPLPNGELLRRYGYTTPKHARYDVVEIGWNLVKQVLEDNEREGNKRRQMQKLLQKVEQDEDMDVQEGFQLERETEGPNDQGLCDSVAKFTKFPDDLVEVITAVMDEMLKYQNEGKNIEDRTRILKMRTLTILRAVTRKRLEQYATSREQDEDMLKKGEGSGRMKHALTVRIGEKLLLKDAGEWAEQALEKYSADVADSSSQPARKKQKRER</sequence>
<organism evidence="9 10">
    <name type="scientific">Knufia obscura</name>
    <dbReference type="NCBI Taxonomy" id="1635080"/>
    <lineage>
        <taxon>Eukaryota</taxon>
        <taxon>Fungi</taxon>
        <taxon>Dikarya</taxon>
        <taxon>Ascomycota</taxon>
        <taxon>Pezizomycotina</taxon>
        <taxon>Eurotiomycetes</taxon>
        <taxon>Chaetothyriomycetidae</taxon>
        <taxon>Chaetothyriales</taxon>
        <taxon>Trichomeriaceae</taxon>
        <taxon>Knufia</taxon>
    </lineage>
</organism>
<evidence type="ECO:0000256" key="5">
    <source>
        <dbReference type="ARBA" id="ARBA00023242"/>
    </source>
</evidence>
<keyword evidence="5 6" id="KW-0539">Nucleus</keyword>
<keyword evidence="10" id="KW-1185">Reference proteome</keyword>
<evidence type="ECO:0000256" key="2">
    <source>
        <dbReference type="ARBA" id="ARBA00022603"/>
    </source>
</evidence>
<keyword evidence="4 6" id="KW-0949">S-adenosyl-L-methionine</keyword>
<dbReference type="Gene3D" id="3.90.1410.10">
    <property type="entry name" value="set domain protein methyltransferase, domain 1"/>
    <property type="match status" value="1"/>
</dbReference>
<dbReference type="SUPFAM" id="SSF82199">
    <property type="entry name" value="SET domain"/>
    <property type="match status" value="1"/>
</dbReference>
<dbReference type="PANTHER" id="PTHR13271">
    <property type="entry name" value="UNCHARACTERIZED PUTATIVE METHYLTRANSFERASE"/>
    <property type="match status" value="1"/>
</dbReference>
<dbReference type="InterPro" id="IPR036464">
    <property type="entry name" value="Rubisco_LSMT_subst-bd_sf"/>
</dbReference>
<evidence type="ECO:0000256" key="1">
    <source>
        <dbReference type="ARBA" id="ARBA00004123"/>
    </source>
</evidence>
<dbReference type="InterPro" id="IPR050600">
    <property type="entry name" value="SETD3_SETD6_MTase"/>
</dbReference>
<gene>
    <name evidence="9" type="primary">RMS1</name>
    <name evidence="9" type="ORF">PMZ80_000648</name>
</gene>
<dbReference type="Pfam" id="PF09273">
    <property type="entry name" value="Rubis-subs-bind"/>
    <property type="match status" value="1"/>
</dbReference>
<dbReference type="Proteomes" id="UP001334248">
    <property type="component" value="Unassembled WGS sequence"/>
</dbReference>
<evidence type="ECO:0000256" key="6">
    <source>
        <dbReference type="PIRNR" id="PIRNR011771"/>
    </source>
</evidence>
<feature type="compositionally biased region" description="Acidic residues" evidence="7">
    <location>
        <begin position="226"/>
        <end position="240"/>
    </location>
</feature>
<protein>
    <recommendedName>
        <fullName evidence="6">Ribosomal lysine N-methyltransferase 4</fullName>
        <ecNumber evidence="6">2.1.1.-</ecNumber>
    </recommendedName>
</protein>
<dbReference type="EC" id="2.1.1.-" evidence="6"/>
<feature type="domain" description="SET" evidence="8">
    <location>
        <begin position="28"/>
        <end position="294"/>
    </location>
</feature>
<dbReference type="PANTHER" id="PTHR13271:SF34">
    <property type="entry name" value="N-LYSINE METHYLTRANSFERASE SETD6"/>
    <property type="match status" value="1"/>
</dbReference>
<dbReference type="InterPro" id="IPR044430">
    <property type="entry name" value="SETD6_SET"/>
</dbReference>
<evidence type="ECO:0000256" key="7">
    <source>
        <dbReference type="SAM" id="MobiDB-lite"/>
    </source>
</evidence>
<dbReference type="InterPro" id="IPR011383">
    <property type="entry name" value="N-lys_methylase_SETD6"/>
</dbReference>
<dbReference type="Gene3D" id="3.90.1420.10">
    <property type="entry name" value="Rubisco LSMT, substrate-binding domain"/>
    <property type="match status" value="1"/>
</dbReference>
<keyword evidence="3 6" id="KW-0808">Transferase</keyword>
<comment type="subcellular location">
    <subcellularLocation>
        <location evidence="1 6">Nucleus</location>
    </subcellularLocation>
</comment>
<dbReference type="SUPFAM" id="SSF81822">
    <property type="entry name" value="RuBisCo LSMT C-terminal, substrate-binding domain"/>
    <property type="match status" value="1"/>
</dbReference>
<evidence type="ECO:0000256" key="3">
    <source>
        <dbReference type="ARBA" id="ARBA00022679"/>
    </source>
</evidence>
<dbReference type="PIRSF" id="PIRSF011771">
    <property type="entry name" value="RMS1_SET"/>
    <property type="match status" value="1"/>
</dbReference>
<reference evidence="9 10" key="1">
    <citation type="journal article" date="2023" name="Res Sq">
        <title>Genomic and morphological characterization of Knufia obscura isolated from the Mars 2020 spacecraft assembly facility.</title>
        <authorList>
            <person name="Chander A.M."/>
            <person name="Teixeira M.M."/>
            <person name="Singh N.K."/>
            <person name="Williams M.P."/>
            <person name="Parker C.W."/>
            <person name="Leo P."/>
            <person name="Stajich J.E."/>
            <person name="Torok T."/>
            <person name="Tighe S."/>
            <person name="Mason C.E."/>
            <person name="Venkateswaran K."/>
        </authorList>
    </citation>
    <scope>NUCLEOTIDE SEQUENCE [LARGE SCALE GENOMIC DNA]</scope>
    <source>
        <strain evidence="9 10">CCFEE 5817</strain>
    </source>
</reference>
<dbReference type="InterPro" id="IPR046341">
    <property type="entry name" value="SET_dom_sf"/>
</dbReference>
<dbReference type="PROSITE" id="PS50280">
    <property type="entry name" value="SET"/>
    <property type="match status" value="1"/>
</dbReference>
<dbReference type="InterPro" id="IPR001214">
    <property type="entry name" value="SET_dom"/>
</dbReference>
<dbReference type="RefSeq" id="XP_064734595.1">
    <property type="nucleotide sequence ID" value="XM_064869098.1"/>
</dbReference>
<dbReference type="CDD" id="cd19178">
    <property type="entry name" value="SET_SETD6"/>
    <property type="match status" value="1"/>
</dbReference>
<comment type="similarity">
    <text evidence="6">Belongs to the class V-like SAM-binding methyltransferase superfamily. Histone-lysine methyltransferase family. SETD6 subfamily.</text>
</comment>
<name>A0ABR0S1V9_9EURO</name>